<evidence type="ECO:0000256" key="2">
    <source>
        <dbReference type="ARBA" id="ARBA00010992"/>
    </source>
</evidence>
<dbReference type="InterPro" id="IPR005828">
    <property type="entry name" value="MFS_sugar_transport-like"/>
</dbReference>
<evidence type="ECO:0000256" key="6">
    <source>
        <dbReference type="ARBA" id="ARBA00023136"/>
    </source>
</evidence>
<dbReference type="Pfam" id="PF00083">
    <property type="entry name" value="Sugar_tr"/>
    <property type="match status" value="1"/>
</dbReference>
<evidence type="ECO:0000256" key="4">
    <source>
        <dbReference type="ARBA" id="ARBA00022692"/>
    </source>
</evidence>
<feature type="transmembrane region" description="Helical" evidence="8">
    <location>
        <begin position="43"/>
        <end position="63"/>
    </location>
</feature>
<dbReference type="PROSITE" id="PS50850">
    <property type="entry name" value="MFS"/>
    <property type="match status" value="1"/>
</dbReference>
<keyword evidence="6 8" id="KW-0472">Membrane</keyword>
<dbReference type="InterPro" id="IPR050814">
    <property type="entry name" value="Myo-inositol_Transporter"/>
</dbReference>
<dbReference type="InterPro" id="IPR003663">
    <property type="entry name" value="Sugar/inositol_transpt"/>
</dbReference>
<feature type="transmembrane region" description="Helical" evidence="8">
    <location>
        <begin position="157"/>
        <end position="176"/>
    </location>
</feature>
<dbReference type="PANTHER" id="PTHR48020">
    <property type="entry name" value="PROTON MYO-INOSITOL COTRANSPORTER"/>
    <property type="match status" value="1"/>
</dbReference>
<sequence length="442" mass="47563">MLILLAVLAAMFGFLFGTDQGVISGALPLLKKEYAFTVQSEGFMTGAVPFGAIFGAIAALLLVDRFGRRPMLIFSSILFAAGSLAAASAFGVWSLTAARVIIGAAIGVSSLVAPMYLAEIAPARIRGAVVSAFQLMITVGILAAFVVDWAFSFSGSWRLMLGFSLVPACICLTGILRAPESPRWLVLAGREKDARQVLQTVQPDITPGRVDKIVNEIEASRPSDPAQESWSNFKNPRLRFLLIFCVAAFFLQQFSGINVILSYAPQILEKAGLSGLANELIATAGIGALNVAVTILSMLMVDRLGRRPLFIFGFAGAFLSLTLIAVLFQIDNPGFAWLTLVGLFAFVFFFAVSLGPLPWLYMSELFPLALRGKGMAIASLSNWICNFLVVFLFPALAAGLGEAMTFTLFALCCAFGLWFSWAYAPETRGISLEEIDQSIAEK</sequence>
<evidence type="ECO:0000256" key="5">
    <source>
        <dbReference type="ARBA" id="ARBA00022989"/>
    </source>
</evidence>
<feature type="transmembrane region" description="Helical" evidence="8">
    <location>
        <begin position="374"/>
        <end position="397"/>
    </location>
</feature>
<dbReference type="PRINTS" id="PR00171">
    <property type="entry name" value="SUGRTRNSPORT"/>
</dbReference>
<evidence type="ECO:0000256" key="8">
    <source>
        <dbReference type="SAM" id="Phobius"/>
    </source>
</evidence>
<name>A0ABY8EY88_9HYPH</name>
<dbReference type="InterPro" id="IPR005829">
    <property type="entry name" value="Sugar_transporter_CS"/>
</dbReference>
<dbReference type="Proteomes" id="UP001209803">
    <property type="component" value="Chromosome"/>
</dbReference>
<dbReference type="PROSITE" id="PS00216">
    <property type="entry name" value="SUGAR_TRANSPORT_1"/>
    <property type="match status" value="2"/>
</dbReference>
<keyword evidence="4 8" id="KW-0812">Transmembrane</keyword>
<dbReference type="InterPro" id="IPR036259">
    <property type="entry name" value="MFS_trans_sf"/>
</dbReference>
<keyword evidence="5 8" id="KW-1133">Transmembrane helix</keyword>
<feature type="transmembrane region" description="Helical" evidence="8">
    <location>
        <begin position="240"/>
        <end position="261"/>
    </location>
</feature>
<feature type="transmembrane region" description="Helical" evidence="8">
    <location>
        <begin position="403"/>
        <end position="424"/>
    </location>
</feature>
<accession>A0ABY8EY88</accession>
<comment type="similarity">
    <text evidence="2 7">Belongs to the major facilitator superfamily. Sugar transporter (TC 2.A.1.1) family.</text>
</comment>
<dbReference type="RefSeq" id="WP_173006050.1">
    <property type="nucleotide sequence ID" value="NZ_CP120863.1"/>
</dbReference>
<feature type="transmembrane region" description="Helical" evidence="8">
    <location>
        <begin position="308"/>
        <end position="330"/>
    </location>
</feature>
<evidence type="ECO:0000256" key="3">
    <source>
        <dbReference type="ARBA" id="ARBA00022448"/>
    </source>
</evidence>
<gene>
    <name evidence="10" type="ORF">K1718_17460</name>
</gene>
<proteinExistence type="inferred from homology"/>
<evidence type="ECO:0000313" key="10">
    <source>
        <dbReference type="EMBL" id="WFE87944.1"/>
    </source>
</evidence>
<evidence type="ECO:0000313" key="11">
    <source>
        <dbReference type="Proteomes" id="UP001209803"/>
    </source>
</evidence>
<dbReference type="Gene3D" id="1.20.1250.20">
    <property type="entry name" value="MFS general substrate transporter like domains"/>
    <property type="match status" value="1"/>
</dbReference>
<reference evidence="10 11" key="1">
    <citation type="submission" date="2023-03" db="EMBL/GenBank/DDBJ databases">
        <title>Roseibium porphyridii sp. nov. and Roseibium rhodosorbium sp. nov. isolated from marine algae, Porphyridium cruentum and Rhodosorus marinus, respectively.</title>
        <authorList>
            <person name="Lee M.W."/>
            <person name="Choi B.J."/>
            <person name="Lee J.K."/>
            <person name="Choi D.G."/>
            <person name="Baek J.H."/>
            <person name="Bayburt H."/>
            <person name="Kim J.M."/>
            <person name="Han D.M."/>
            <person name="Kim K.H."/>
            <person name="Jeon C.O."/>
        </authorList>
    </citation>
    <scope>NUCLEOTIDE SEQUENCE [LARGE SCALE GENOMIC DNA]</scope>
    <source>
        <strain evidence="10 11">KMA01</strain>
    </source>
</reference>
<keyword evidence="3 7" id="KW-0813">Transport</keyword>
<feature type="transmembrane region" description="Helical" evidence="8">
    <location>
        <begin position="281"/>
        <end position="301"/>
    </location>
</feature>
<feature type="domain" description="Major facilitator superfamily (MFS) profile" evidence="9">
    <location>
        <begin position="5"/>
        <end position="428"/>
    </location>
</feature>
<comment type="subcellular location">
    <subcellularLocation>
        <location evidence="1">Membrane</location>
        <topology evidence="1">Multi-pass membrane protein</topology>
    </subcellularLocation>
</comment>
<dbReference type="PROSITE" id="PS00217">
    <property type="entry name" value="SUGAR_TRANSPORT_2"/>
    <property type="match status" value="1"/>
</dbReference>
<organism evidence="10 11">
    <name type="scientific">Roseibium porphyridii</name>
    <dbReference type="NCBI Taxonomy" id="2866279"/>
    <lineage>
        <taxon>Bacteria</taxon>
        <taxon>Pseudomonadati</taxon>
        <taxon>Pseudomonadota</taxon>
        <taxon>Alphaproteobacteria</taxon>
        <taxon>Hyphomicrobiales</taxon>
        <taxon>Stappiaceae</taxon>
        <taxon>Roseibium</taxon>
    </lineage>
</organism>
<feature type="transmembrane region" description="Helical" evidence="8">
    <location>
        <begin position="336"/>
        <end position="362"/>
    </location>
</feature>
<evidence type="ECO:0000256" key="1">
    <source>
        <dbReference type="ARBA" id="ARBA00004141"/>
    </source>
</evidence>
<dbReference type="PANTHER" id="PTHR48020:SF12">
    <property type="entry name" value="PROTON MYO-INOSITOL COTRANSPORTER"/>
    <property type="match status" value="1"/>
</dbReference>
<feature type="transmembrane region" description="Helical" evidence="8">
    <location>
        <begin position="70"/>
        <end position="91"/>
    </location>
</feature>
<feature type="transmembrane region" description="Helical" evidence="8">
    <location>
        <begin position="97"/>
        <end position="117"/>
    </location>
</feature>
<dbReference type="SUPFAM" id="SSF103473">
    <property type="entry name" value="MFS general substrate transporter"/>
    <property type="match status" value="1"/>
</dbReference>
<dbReference type="InterPro" id="IPR020846">
    <property type="entry name" value="MFS_dom"/>
</dbReference>
<feature type="transmembrane region" description="Helical" evidence="8">
    <location>
        <begin position="129"/>
        <end position="151"/>
    </location>
</feature>
<evidence type="ECO:0000259" key="9">
    <source>
        <dbReference type="PROSITE" id="PS50850"/>
    </source>
</evidence>
<dbReference type="EMBL" id="CP120863">
    <property type="protein sequence ID" value="WFE87944.1"/>
    <property type="molecule type" value="Genomic_DNA"/>
</dbReference>
<dbReference type="NCBIfam" id="TIGR00879">
    <property type="entry name" value="SP"/>
    <property type="match status" value="1"/>
</dbReference>
<keyword evidence="11" id="KW-1185">Reference proteome</keyword>
<evidence type="ECO:0000256" key="7">
    <source>
        <dbReference type="RuleBase" id="RU003346"/>
    </source>
</evidence>
<protein>
    <submittedName>
        <fullName evidence="10">Sugar porter family MFS transporter</fullName>
    </submittedName>
</protein>